<evidence type="ECO:0000256" key="2">
    <source>
        <dbReference type="ARBA" id="ARBA00022692"/>
    </source>
</evidence>
<comment type="similarity">
    <text evidence="5">Belongs to the BI1 family.</text>
</comment>
<keyword evidence="3 5" id="KW-1133">Transmembrane helix</keyword>
<keyword evidence="4 5" id="KW-0472">Membrane</keyword>
<feature type="transmembrane region" description="Helical" evidence="5">
    <location>
        <begin position="180"/>
        <end position="205"/>
    </location>
</feature>
<evidence type="ECO:0000313" key="6">
    <source>
        <dbReference type="EMBL" id="KAG2220213.1"/>
    </source>
</evidence>
<keyword evidence="2 5" id="KW-0812">Transmembrane</keyword>
<evidence type="ECO:0000256" key="5">
    <source>
        <dbReference type="RuleBase" id="RU004379"/>
    </source>
</evidence>
<accession>A0A8H7S2F4</accession>
<dbReference type="Proteomes" id="UP000646827">
    <property type="component" value="Unassembled WGS sequence"/>
</dbReference>
<dbReference type="PANTHER" id="PTHR23291">
    <property type="entry name" value="BAX INHIBITOR-RELATED"/>
    <property type="match status" value="1"/>
</dbReference>
<protein>
    <submittedName>
        <fullName evidence="6">Uncharacterized protein</fullName>
    </submittedName>
</protein>
<organism evidence="6 7">
    <name type="scientific">Circinella minor</name>
    <dbReference type="NCBI Taxonomy" id="1195481"/>
    <lineage>
        <taxon>Eukaryota</taxon>
        <taxon>Fungi</taxon>
        <taxon>Fungi incertae sedis</taxon>
        <taxon>Mucoromycota</taxon>
        <taxon>Mucoromycotina</taxon>
        <taxon>Mucoromycetes</taxon>
        <taxon>Mucorales</taxon>
        <taxon>Lichtheimiaceae</taxon>
        <taxon>Circinella</taxon>
    </lineage>
</organism>
<feature type="transmembrane region" description="Helical" evidence="5">
    <location>
        <begin position="90"/>
        <end position="111"/>
    </location>
</feature>
<feature type="transmembrane region" description="Helical" evidence="5">
    <location>
        <begin position="217"/>
        <end position="238"/>
    </location>
</feature>
<reference evidence="6 7" key="1">
    <citation type="submission" date="2020-12" db="EMBL/GenBank/DDBJ databases">
        <title>Metabolic potential, ecology and presence of endohyphal bacteria is reflected in genomic diversity of Mucoromycotina.</title>
        <authorList>
            <person name="Muszewska A."/>
            <person name="Okrasinska A."/>
            <person name="Steczkiewicz K."/>
            <person name="Drgas O."/>
            <person name="Orlowska M."/>
            <person name="Perlinska-Lenart U."/>
            <person name="Aleksandrzak-Piekarczyk T."/>
            <person name="Szatraj K."/>
            <person name="Zielenkiewicz U."/>
            <person name="Pilsyk S."/>
            <person name="Malc E."/>
            <person name="Mieczkowski P."/>
            <person name="Kruszewska J.S."/>
            <person name="Biernat P."/>
            <person name="Pawlowska J."/>
        </authorList>
    </citation>
    <scope>NUCLEOTIDE SEQUENCE [LARGE SCALE GENOMIC DNA]</scope>
    <source>
        <strain evidence="6 7">CBS 142.35</strain>
    </source>
</reference>
<dbReference type="AlphaFoldDB" id="A0A8H7S2F4"/>
<comment type="caution">
    <text evidence="6">The sequence shown here is derived from an EMBL/GenBank/DDBJ whole genome shotgun (WGS) entry which is preliminary data.</text>
</comment>
<dbReference type="GO" id="GO:0016020">
    <property type="term" value="C:membrane"/>
    <property type="evidence" value="ECO:0007669"/>
    <property type="project" value="UniProtKB-SubCell"/>
</dbReference>
<feature type="transmembrane region" description="Helical" evidence="5">
    <location>
        <begin position="147"/>
        <end position="168"/>
    </location>
</feature>
<evidence type="ECO:0000256" key="1">
    <source>
        <dbReference type="ARBA" id="ARBA00004141"/>
    </source>
</evidence>
<proteinExistence type="inferred from homology"/>
<dbReference type="InterPro" id="IPR006214">
    <property type="entry name" value="Bax_inhibitor_1-related"/>
</dbReference>
<comment type="subcellular location">
    <subcellularLocation>
        <location evidence="1">Membrane</location>
        <topology evidence="1">Multi-pass membrane protein</topology>
    </subcellularLocation>
</comment>
<name>A0A8H7S2F4_9FUNG</name>
<feature type="transmembrane region" description="Helical" evidence="5">
    <location>
        <begin position="58"/>
        <end position="78"/>
    </location>
</feature>
<dbReference type="PANTHER" id="PTHR23291:SF50">
    <property type="entry name" value="PROTEIN LIFEGUARD 4"/>
    <property type="match status" value="1"/>
</dbReference>
<dbReference type="OrthoDB" id="7933078at2759"/>
<gene>
    <name evidence="6" type="ORF">INT45_002805</name>
</gene>
<keyword evidence="7" id="KW-1185">Reference proteome</keyword>
<feature type="transmembrane region" description="Helical" evidence="5">
    <location>
        <begin position="123"/>
        <end position="141"/>
    </location>
</feature>
<evidence type="ECO:0000313" key="7">
    <source>
        <dbReference type="Proteomes" id="UP000646827"/>
    </source>
</evidence>
<evidence type="ECO:0000256" key="3">
    <source>
        <dbReference type="ARBA" id="ARBA00022989"/>
    </source>
</evidence>
<dbReference type="EMBL" id="JAEPRB010000148">
    <property type="protein sequence ID" value="KAG2220213.1"/>
    <property type="molecule type" value="Genomic_DNA"/>
</dbReference>
<evidence type="ECO:0000256" key="4">
    <source>
        <dbReference type="ARBA" id="ARBA00023136"/>
    </source>
</evidence>
<sequence>MSNNKYSAITLPVPSTYHYQTSDPALQRFGSEHDLDVFGIAVDRCSIMKQMVFIRKSFCITMAQFITMGALATLLVRIDPIYHWLQKSKYAWWMPLIPTFFVAFILAWQLWMRYFQLSHCGRTSLLSIFSLLIAAIVSDIVSKLCYVDGILVIFMTIFGQCGVLVYTFQSQFKFSGTKPMYVLFWIFYFYKILVSAVMICISSPWLRRVYDMDPISILIPISLSLLLCGYLIMEMYYIMGIVTMDDYILANISAYIDLFYPMRCLHNLCELTDHVDTLPEIMHPGPD</sequence>